<keyword evidence="2" id="KW-1185">Reference proteome</keyword>
<organism evidence="1 2">
    <name type="scientific">Phyllobacterium bourgognense</name>
    <dbReference type="NCBI Taxonomy" id="314236"/>
    <lineage>
        <taxon>Bacteria</taxon>
        <taxon>Pseudomonadati</taxon>
        <taxon>Pseudomonadota</taxon>
        <taxon>Alphaproteobacteria</taxon>
        <taxon>Hyphomicrobiales</taxon>
        <taxon>Phyllobacteriaceae</taxon>
        <taxon>Phyllobacterium</taxon>
    </lineage>
</organism>
<evidence type="ECO:0000313" key="2">
    <source>
        <dbReference type="Proteomes" id="UP000253324"/>
    </source>
</evidence>
<name>A0A368YSG5_9HYPH</name>
<dbReference type="EMBL" id="QPJM01000006">
    <property type="protein sequence ID" value="RCW83160.1"/>
    <property type="molecule type" value="Genomic_DNA"/>
</dbReference>
<sequence>MITCQRVRILFTTRVMLSGLNHITSPPNSNDKAVAAVGGAYRLQCTAGPVLLLLPLNVIYMPLIVAHYNECAVAKFMW</sequence>
<evidence type="ECO:0000313" key="1">
    <source>
        <dbReference type="EMBL" id="RCW83160.1"/>
    </source>
</evidence>
<gene>
    <name evidence="1" type="ORF">C7476_106194</name>
</gene>
<proteinExistence type="predicted"/>
<protein>
    <submittedName>
        <fullName evidence="1">Uncharacterized protein</fullName>
    </submittedName>
</protein>
<accession>A0A368YSG5</accession>
<dbReference type="Proteomes" id="UP000253324">
    <property type="component" value="Unassembled WGS sequence"/>
</dbReference>
<reference evidence="1 2" key="1">
    <citation type="submission" date="2018-07" db="EMBL/GenBank/DDBJ databases">
        <title>Genomic Encyclopedia of Type Strains, Phase III (KMG-III): the genomes of soil and plant-associated and newly described type strains.</title>
        <authorList>
            <person name="Whitman W."/>
        </authorList>
    </citation>
    <scope>NUCLEOTIDE SEQUENCE [LARGE SCALE GENOMIC DNA]</scope>
    <source>
        <strain evidence="1 2">31-25a</strain>
    </source>
</reference>
<dbReference type="AlphaFoldDB" id="A0A368YSG5"/>
<comment type="caution">
    <text evidence="1">The sequence shown here is derived from an EMBL/GenBank/DDBJ whole genome shotgun (WGS) entry which is preliminary data.</text>
</comment>